<evidence type="ECO:0000259" key="9">
    <source>
        <dbReference type="PROSITE" id="PS50112"/>
    </source>
</evidence>
<dbReference type="InterPro" id="IPR004358">
    <property type="entry name" value="Sig_transdc_His_kin-like_C"/>
</dbReference>
<dbReference type="InterPro" id="IPR000014">
    <property type="entry name" value="PAS"/>
</dbReference>
<protein>
    <recommendedName>
        <fullName evidence="2">histidine kinase</fullName>
        <ecNumber evidence="2">2.7.13.3</ecNumber>
    </recommendedName>
</protein>
<name>A0A7V1LXP9_CALAY</name>
<evidence type="ECO:0000256" key="6">
    <source>
        <dbReference type="PROSITE-ProRule" id="PRU00169"/>
    </source>
</evidence>
<accession>A0A7V1LXP9</accession>
<dbReference type="PROSITE" id="PS50109">
    <property type="entry name" value="HIS_KIN"/>
    <property type="match status" value="1"/>
</dbReference>
<dbReference type="PROSITE" id="PS50110">
    <property type="entry name" value="RESPONSE_REGULATORY"/>
    <property type="match status" value="1"/>
</dbReference>
<dbReference type="Pfam" id="PF00072">
    <property type="entry name" value="Response_reg"/>
    <property type="match status" value="1"/>
</dbReference>
<dbReference type="InterPro" id="IPR036097">
    <property type="entry name" value="HisK_dim/P_sf"/>
</dbReference>
<dbReference type="Pfam" id="PF00989">
    <property type="entry name" value="PAS"/>
    <property type="match status" value="1"/>
</dbReference>
<dbReference type="SMART" id="SM00448">
    <property type="entry name" value="REC"/>
    <property type="match status" value="1"/>
</dbReference>
<dbReference type="SUPFAM" id="SSF55874">
    <property type="entry name" value="ATPase domain of HSP90 chaperone/DNA topoisomerase II/histidine kinase"/>
    <property type="match status" value="1"/>
</dbReference>
<dbReference type="Pfam" id="PF13426">
    <property type="entry name" value="PAS_9"/>
    <property type="match status" value="3"/>
</dbReference>
<evidence type="ECO:0000256" key="2">
    <source>
        <dbReference type="ARBA" id="ARBA00012438"/>
    </source>
</evidence>
<dbReference type="GO" id="GO:0006355">
    <property type="term" value="P:regulation of DNA-templated transcription"/>
    <property type="evidence" value="ECO:0007669"/>
    <property type="project" value="InterPro"/>
</dbReference>
<feature type="domain" description="PAS" evidence="9">
    <location>
        <begin position="702"/>
        <end position="750"/>
    </location>
</feature>
<comment type="catalytic activity">
    <reaction evidence="1">
        <text>ATP + protein L-histidine = ADP + protein N-phospho-L-histidine.</text>
        <dbReference type="EC" id="2.7.13.3"/>
    </reaction>
</comment>
<dbReference type="SMART" id="SM00387">
    <property type="entry name" value="HATPase_c"/>
    <property type="match status" value="1"/>
</dbReference>
<dbReference type="InterPro" id="IPR035965">
    <property type="entry name" value="PAS-like_dom_sf"/>
</dbReference>
<dbReference type="InterPro" id="IPR005467">
    <property type="entry name" value="His_kinase_dom"/>
</dbReference>
<feature type="modified residue" description="4-aspartylphosphate" evidence="6">
    <location>
        <position position="1269"/>
    </location>
</feature>
<dbReference type="Gene3D" id="3.30.450.20">
    <property type="entry name" value="PAS domain"/>
    <property type="match status" value="6"/>
</dbReference>
<dbReference type="InterPro" id="IPR003018">
    <property type="entry name" value="GAF"/>
</dbReference>
<evidence type="ECO:0000256" key="1">
    <source>
        <dbReference type="ARBA" id="ARBA00000085"/>
    </source>
</evidence>
<comment type="caution">
    <text evidence="11">The sequence shown here is derived from an EMBL/GenBank/DDBJ whole genome shotgun (WGS) entry which is preliminary data.</text>
</comment>
<evidence type="ECO:0000256" key="4">
    <source>
        <dbReference type="ARBA" id="ARBA00022679"/>
    </source>
</evidence>
<dbReference type="SMART" id="SM00091">
    <property type="entry name" value="PAS"/>
    <property type="match status" value="5"/>
</dbReference>
<dbReference type="SMART" id="SM00388">
    <property type="entry name" value="HisKA"/>
    <property type="match status" value="1"/>
</dbReference>
<dbReference type="InterPro" id="IPR011006">
    <property type="entry name" value="CheY-like_superfamily"/>
</dbReference>
<evidence type="ECO:0000256" key="5">
    <source>
        <dbReference type="ARBA" id="ARBA00022777"/>
    </source>
</evidence>
<dbReference type="Pfam" id="PF13185">
    <property type="entry name" value="GAF_2"/>
    <property type="match status" value="1"/>
</dbReference>
<dbReference type="Pfam" id="PF02518">
    <property type="entry name" value="HATPase_c"/>
    <property type="match status" value="1"/>
</dbReference>
<dbReference type="CDD" id="cd17546">
    <property type="entry name" value="REC_hyHK_CKI1_RcsC-like"/>
    <property type="match status" value="1"/>
</dbReference>
<evidence type="ECO:0000259" key="7">
    <source>
        <dbReference type="PROSITE" id="PS50109"/>
    </source>
</evidence>
<keyword evidence="4" id="KW-0808">Transferase</keyword>
<dbReference type="InterPro" id="IPR013767">
    <property type="entry name" value="PAS_fold"/>
</dbReference>
<dbReference type="SUPFAM" id="SSF55785">
    <property type="entry name" value="PYP-like sensor domain (PAS domain)"/>
    <property type="match status" value="6"/>
</dbReference>
<feature type="domain" description="PAS" evidence="9">
    <location>
        <begin position="167"/>
        <end position="211"/>
    </location>
</feature>
<dbReference type="PROSITE" id="PS50113">
    <property type="entry name" value="PAC"/>
    <property type="match status" value="1"/>
</dbReference>
<dbReference type="InterPro" id="IPR013656">
    <property type="entry name" value="PAS_4"/>
</dbReference>
<dbReference type="Pfam" id="PF08448">
    <property type="entry name" value="PAS_4"/>
    <property type="match status" value="1"/>
</dbReference>
<evidence type="ECO:0000256" key="3">
    <source>
        <dbReference type="ARBA" id="ARBA00022553"/>
    </source>
</evidence>
<feature type="domain" description="PAS" evidence="9">
    <location>
        <begin position="453"/>
        <end position="523"/>
    </location>
</feature>
<dbReference type="InterPro" id="IPR003594">
    <property type="entry name" value="HATPase_dom"/>
</dbReference>
<dbReference type="InterPro" id="IPR052162">
    <property type="entry name" value="Sensor_kinase/Photoreceptor"/>
</dbReference>
<dbReference type="InterPro" id="IPR036890">
    <property type="entry name" value="HATPase_C_sf"/>
</dbReference>
<organism evidence="11">
    <name type="scientific">Caldithrix abyssi</name>
    <dbReference type="NCBI Taxonomy" id="187145"/>
    <lineage>
        <taxon>Bacteria</taxon>
        <taxon>Pseudomonadati</taxon>
        <taxon>Calditrichota</taxon>
        <taxon>Calditrichia</taxon>
        <taxon>Calditrichales</taxon>
        <taxon>Calditrichaceae</taxon>
        <taxon>Caldithrix</taxon>
    </lineage>
</organism>
<dbReference type="SUPFAM" id="SSF52172">
    <property type="entry name" value="CheY-like"/>
    <property type="match status" value="1"/>
</dbReference>
<dbReference type="SUPFAM" id="SSF47384">
    <property type="entry name" value="Homodimeric domain of signal transducing histidine kinase"/>
    <property type="match status" value="1"/>
</dbReference>
<dbReference type="Proteomes" id="UP000886005">
    <property type="component" value="Unassembled WGS sequence"/>
</dbReference>
<proteinExistence type="predicted"/>
<dbReference type="InterPro" id="IPR001789">
    <property type="entry name" value="Sig_transdc_resp-reg_receiver"/>
</dbReference>
<evidence type="ECO:0000259" key="10">
    <source>
        <dbReference type="PROSITE" id="PS50113"/>
    </source>
</evidence>
<dbReference type="InterPro" id="IPR000700">
    <property type="entry name" value="PAS-assoc_C"/>
</dbReference>
<evidence type="ECO:0000313" key="11">
    <source>
        <dbReference type="EMBL" id="HED09479.1"/>
    </source>
</evidence>
<dbReference type="Gene3D" id="1.10.287.130">
    <property type="match status" value="1"/>
</dbReference>
<feature type="domain" description="PAC" evidence="10">
    <location>
        <begin position="115"/>
        <end position="166"/>
    </location>
</feature>
<keyword evidence="3 6" id="KW-0597">Phosphoprotein</keyword>
<feature type="domain" description="Response regulatory" evidence="8">
    <location>
        <begin position="1218"/>
        <end position="1334"/>
    </location>
</feature>
<dbReference type="SMART" id="SM00086">
    <property type="entry name" value="PAC"/>
    <property type="match status" value="6"/>
</dbReference>
<dbReference type="CDD" id="cd00082">
    <property type="entry name" value="HisKA"/>
    <property type="match status" value="1"/>
</dbReference>
<dbReference type="PANTHER" id="PTHR43304">
    <property type="entry name" value="PHYTOCHROME-LIKE PROTEIN CPH1"/>
    <property type="match status" value="1"/>
</dbReference>
<keyword evidence="5" id="KW-0418">Kinase</keyword>
<dbReference type="InterPro" id="IPR029016">
    <property type="entry name" value="GAF-like_dom_sf"/>
</dbReference>
<feature type="domain" description="PAS" evidence="9">
    <location>
        <begin position="577"/>
        <end position="649"/>
    </location>
</feature>
<dbReference type="Gene3D" id="3.30.565.10">
    <property type="entry name" value="Histidine kinase-like ATPase, C-terminal domain"/>
    <property type="match status" value="1"/>
</dbReference>
<dbReference type="Gene3D" id="3.40.50.2300">
    <property type="match status" value="1"/>
</dbReference>
<dbReference type="InterPro" id="IPR001610">
    <property type="entry name" value="PAC"/>
</dbReference>
<dbReference type="PANTHER" id="PTHR43304:SF1">
    <property type="entry name" value="PAC DOMAIN-CONTAINING PROTEIN"/>
    <property type="match status" value="1"/>
</dbReference>
<dbReference type="PROSITE" id="PS50112">
    <property type="entry name" value="PAS"/>
    <property type="match status" value="4"/>
</dbReference>
<dbReference type="PRINTS" id="PR00344">
    <property type="entry name" value="BCTRLSENSOR"/>
</dbReference>
<dbReference type="NCBIfam" id="TIGR00229">
    <property type="entry name" value="sensory_box"/>
    <property type="match status" value="5"/>
</dbReference>
<dbReference type="CDD" id="cd00130">
    <property type="entry name" value="PAS"/>
    <property type="match status" value="5"/>
</dbReference>
<feature type="domain" description="Histidine kinase" evidence="7">
    <location>
        <begin position="972"/>
        <end position="1197"/>
    </location>
</feature>
<sequence length="1335" mass="152384">MPDSLMDDHRKTKAELIAELNNLRARLAEQAPSGTLFERNTDNTHQQIEHLAHLGSWELNFENNRLHFSKTFYDVYELDYRQELTFEQALEFYSPESRNKLSGAIQKLETEGVPFDLVLEIKTRSGKHRWVRAMAEREVVNGKVKRLYGVMQDITATLKLERELLEKEQTYREIFETNQSVKLIIDPVDGRIVQANQAACTFYGYSRDKLLTLSILDINTSPRKVVLEKMAAAKSGRQLEFRFKHRLANGTIRDVEVFSGPVTMGSRILLYSIIHDVTDRLHQEKLNDVLFKITRASSEAESLEKLFEEIHKQINRLFDAHNFYIALYDTEKRKYHFPYSKDAFDKRSPRTMKKLKNSLTDKVRRSNKPLLIEKEAYMRLVKKGEIEPIGQPAVTWMGVPFVNITGISGVVCAQTYDEHTRYNRRDLETLEFVTSHIGWAIHQKKQELKVIESEERYRILVDQSPLAIGIHQDGKIVFVNDQVVKLFAGKNKSDFIGRQISDFIHPDSRESVAERQERLKKKEILPSKQHKLITFDGQIKEIETLAVAISLDGKQAVQFVLSDVTEQNKTHILLREMADSYRALFDNATSAIYILDTDGRFLDVNRSVQKLYGYSKEHYIGKTIEELHQGKKQEIAYIKNHLRKVARGKHQKFEYKGINKKGQPYTEELSLYLSQYFGRDVLIAFGLDITKRKKTEENLRLSEQSFKSLFNNASDAIYIQDDQGRFLDVNKSVEKLYGYPKEYFIGKTPIDLTDEGLNDLDAIFNLFRDTFSTGTPHTFEFWGKRKNGEYFLKDVRINRSLYFSQPVVIAFAQDITQRKKQEQALVASEKRFRTLIQDAPVGIGIFRKGTFTFVNQKLVQIFRYNNYNALIGKSLDILIQQGKREEVTGLISKLNVHDKRHNSLETTGIRADGSSFPIQLQSSMITLAEGPAILVFINDISKIKEEEQKRLDLEKQVQQAQKLKSLGVLAGGIAHDFNNLLTGIMGNTGLAMMDIPQEAQAQGNLLKIEKIATQAAELCNQMLAYSGKGNFVVKAANLNEVIRDITSLLDVSLSKKIKIHYHLSDPLPNVEIDVQQINQVILNLVTNAGDAIGNHSGIISLYTGVCHCTEEELRNPYIDYNPGAGEYIKLEVHDTGCGMDAATLEKLFEPFFTTKFTGRGLGLSAVLGIIRRHKGSIQIESTPGKGTLARIFLPVSTKDIEPEKKKENTPGAWRGQGHILVADDEDSIREMCKPVLENLGYNVTLASNGHDAVELFRKSPSKYDFILLDLTMPVLNGEEAYEHMKQIRDDVRIIISSGYSTIEADKRFADKDIAGFLHKPYTIEQLKELLQNLHS</sequence>
<reference evidence="11" key="1">
    <citation type="journal article" date="2020" name="mSystems">
        <title>Genome- and Community-Level Interaction Insights into Carbon Utilization and Element Cycling Functions of Hydrothermarchaeota in Hydrothermal Sediment.</title>
        <authorList>
            <person name="Zhou Z."/>
            <person name="Liu Y."/>
            <person name="Xu W."/>
            <person name="Pan J."/>
            <person name="Luo Z.H."/>
            <person name="Li M."/>
        </authorList>
    </citation>
    <scope>NUCLEOTIDE SEQUENCE [LARGE SCALE GENOMIC DNA]</scope>
    <source>
        <strain evidence="11">HyVt-456</strain>
    </source>
</reference>
<evidence type="ECO:0000259" key="8">
    <source>
        <dbReference type="PROSITE" id="PS50110"/>
    </source>
</evidence>
<dbReference type="InterPro" id="IPR003661">
    <property type="entry name" value="HisK_dim/P_dom"/>
</dbReference>
<dbReference type="Gene3D" id="3.30.450.40">
    <property type="match status" value="1"/>
</dbReference>
<dbReference type="SUPFAM" id="SSF55781">
    <property type="entry name" value="GAF domain-like"/>
    <property type="match status" value="1"/>
</dbReference>
<dbReference type="GO" id="GO:0000155">
    <property type="term" value="F:phosphorelay sensor kinase activity"/>
    <property type="evidence" value="ECO:0007669"/>
    <property type="project" value="InterPro"/>
</dbReference>
<gene>
    <name evidence="11" type="ORF">ENJ10_02220</name>
</gene>
<dbReference type="EMBL" id="DRLD01000064">
    <property type="protein sequence ID" value="HED09479.1"/>
    <property type="molecule type" value="Genomic_DNA"/>
</dbReference>
<dbReference type="EC" id="2.7.13.3" evidence="2"/>